<dbReference type="STRING" id="40149.A0A0E0EFD3"/>
<name>A0A0E0EFD3_9ORYZ</name>
<dbReference type="InterPro" id="IPR011989">
    <property type="entry name" value="ARM-like"/>
</dbReference>
<feature type="repeat" description="ARM" evidence="1">
    <location>
        <begin position="584"/>
        <end position="623"/>
    </location>
</feature>
<reference evidence="3" key="1">
    <citation type="submission" date="2015-04" db="UniProtKB">
        <authorList>
            <consortium name="EnsemblPlants"/>
        </authorList>
    </citation>
    <scope>IDENTIFICATION</scope>
</reference>
<feature type="transmembrane region" description="Helical" evidence="2">
    <location>
        <begin position="112"/>
        <end position="133"/>
    </location>
</feature>
<proteinExistence type="predicted"/>
<evidence type="ECO:0008006" key="5">
    <source>
        <dbReference type="Google" id="ProtNLM"/>
    </source>
</evidence>
<keyword evidence="2" id="KW-1133">Transmembrane helix</keyword>
<dbReference type="Proteomes" id="UP000008021">
    <property type="component" value="Chromosome 7"/>
</dbReference>
<dbReference type="InterPro" id="IPR016024">
    <property type="entry name" value="ARM-type_fold"/>
</dbReference>
<keyword evidence="2" id="KW-0812">Transmembrane</keyword>
<protein>
    <recommendedName>
        <fullName evidence="5">BLE2 protein</fullName>
    </recommendedName>
</protein>
<dbReference type="InterPro" id="IPR000225">
    <property type="entry name" value="Armadillo"/>
</dbReference>
<evidence type="ECO:0000313" key="4">
    <source>
        <dbReference type="Proteomes" id="UP000008021"/>
    </source>
</evidence>
<feature type="transmembrane region" description="Helical" evidence="2">
    <location>
        <begin position="47"/>
        <end position="69"/>
    </location>
</feature>
<evidence type="ECO:0000256" key="2">
    <source>
        <dbReference type="SAM" id="Phobius"/>
    </source>
</evidence>
<evidence type="ECO:0000256" key="1">
    <source>
        <dbReference type="PROSITE-ProRule" id="PRU00259"/>
    </source>
</evidence>
<organism evidence="3">
    <name type="scientific">Oryza meridionalis</name>
    <dbReference type="NCBI Taxonomy" id="40149"/>
    <lineage>
        <taxon>Eukaryota</taxon>
        <taxon>Viridiplantae</taxon>
        <taxon>Streptophyta</taxon>
        <taxon>Embryophyta</taxon>
        <taxon>Tracheophyta</taxon>
        <taxon>Spermatophyta</taxon>
        <taxon>Magnoliopsida</taxon>
        <taxon>Liliopsida</taxon>
        <taxon>Poales</taxon>
        <taxon>Poaceae</taxon>
        <taxon>BOP clade</taxon>
        <taxon>Oryzoideae</taxon>
        <taxon>Oryzeae</taxon>
        <taxon>Oryzinae</taxon>
        <taxon>Oryza</taxon>
    </lineage>
</organism>
<dbReference type="HOGENOM" id="CLU_006857_3_0_1"/>
<dbReference type="Gene3D" id="1.25.10.10">
    <property type="entry name" value="Leucine-rich Repeat Variant"/>
    <property type="match status" value="1"/>
</dbReference>
<accession>A0A0E0EFD3</accession>
<sequence>MGDIAGEEHRVQIAARASSDRQDKVAAPEKWVNCFVRVVTLMERTSNALGTLAFTWATVVLLGGYPVVLDSHGDFWFATAIVFLEAARMFGRNNRFDYQLFFRTRGAFSFRSLGGNGLIAIVYFSAAKVAIVVREVQDGAFMLIIIMIPAAIVREEIARMRLTQHDYFGVGEKTNLGQSLTIVYSMKSLVRRAGFIGQWGVESVNLYYAYAFHKYMGEGVFAPKRINLSNFVIDSINSDLSKNQLYGIRMMHTFLQRDPTRAQLLEKLTTSTQTKARLINMLDWTDGNHHTTVGKNKKKRETIPAAIVREELARMRLTRHDYIGVGEKTNLGQSLTILYSMVLDQGILYIVAGTLEVFSFIPLRSLVCRAGFTGQWGVESVNLYYEYAFDKYMEGGVFAPKRINLSNFAIDSINSDLSKNQLYGIQMMHTFLQRDPTRAQLLEKLTTSMQTKARLINMLDWTNGNQHTTIRLYAAKVMAEFAKSLRVVTVPEAMQLVSTLLDTEGRPKRGHPLLNADDDQDPFVDPTEERLDAADKVTDLIPKIIGFTSFRSAMVNSVAQQKRLTSIEGEIGIALRYKISKHPFLLGNLAEILGDNTSMQELRKLVAGILRNLAIDRDTRQEIGQMQVLITRLMKASLNSDGPSSTDGDCLLPKVAGQALAMLASENVHNCLVMLKEPEFINKLKNMVLIHDGKCIYVAASLLRNLYLHAQAQPDLTESNQNDLSDAFQKVLETITDVEGAELEILIGLSSQIYKVKPEEFVQELEHGQIKRRFVKKLVDALNANMKPSVDYPGIRRTILEQTIYMMESSSCYANCFNEFQMMNALLMVEETPSRVENYMIFLGDTGFMECNTPLSALVDRAKQLIGH</sequence>
<feature type="transmembrane region" description="Helical" evidence="2">
    <location>
        <begin position="75"/>
        <end position="91"/>
    </location>
</feature>
<dbReference type="PANTHER" id="PTHR33115:SF11">
    <property type="entry name" value="OS07G0654700 PROTEIN"/>
    <property type="match status" value="1"/>
</dbReference>
<dbReference type="Gramene" id="OMERI07G20970.1">
    <property type="protein sequence ID" value="OMERI07G20970.1"/>
    <property type="gene ID" value="OMERI07G20970"/>
</dbReference>
<dbReference type="eggNOG" id="ENOG502QRQI">
    <property type="taxonomic scope" value="Eukaryota"/>
</dbReference>
<keyword evidence="4" id="KW-1185">Reference proteome</keyword>
<dbReference type="PANTHER" id="PTHR33115">
    <property type="entry name" value="ARM REPEAT SUPERFAMILY PROTEIN"/>
    <property type="match status" value="1"/>
</dbReference>
<keyword evidence="2" id="KW-0472">Membrane</keyword>
<dbReference type="AlphaFoldDB" id="A0A0E0EFD3"/>
<dbReference type="SUPFAM" id="SSF48371">
    <property type="entry name" value="ARM repeat"/>
    <property type="match status" value="1"/>
</dbReference>
<evidence type="ECO:0000313" key="3">
    <source>
        <dbReference type="EnsemblPlants" id="OMERI07G20970.1"/>
    </source>
</evidence>
<reference evidence="3" key="2">
    <citation type="submission" date="2018-05" db="EMBL/GenBank/DDBJ databases">
        <title>OmerRS3 (Oryza meridionalis Reference Sequence Version 3).</title>
        <authorList>
            <person name="Zhang J."/>
            <person name="Kudrna D."/>
            <person name="Lee S."/>
            <person name="Talag J."/>
            <person name="Welchert J."/>
            <person name="Wing R.A."/>
        </authorList>
    </citation>
    <scope>NUCLEOTIDE SEQUENCE [LARGE SCALE GENOMIC DNA]</scope>
    <source>
        <strain evidence="3">cv. OR44</strain>
    </source>
</reference>
<dbReference type="EnsemblPlants" id="OMERI07G20970.1">
    <property type="protein sequence ID" value="OMERI07G20970.1"/>
    <property type="gene ID" value="OMERI07G20970"/>
</dbReference>
<dbReference type="PROSITE" id="PS50176">
    <property type="entry name" value="ARM_REPEAT"/>
    <property type="match status" value="1"/>
</dbReference>